<dbReference type="EMBL" id="CAFBMJ010000089">
    <property type="protein sequence ID" value="CAB4907600.1"/>
    <property type="molecule type" value="Genomic_DNA"/>
</dbReference>
<name>A0A6J7GTK8_9ZZZZ</name>
<protein>
    <submittedName>
        <fullName evidence="1">Unannotated protein</fullName>
    </submittedName>
</protein>
<gene>
    <name evidence="1" type="ORF">UFOPK3573_01016</name>
</gene>
<evidence type="ECO:0000313" key="1">
    <source>
        <dbReference type="EMBL" id="CAB4907600.1"/>
    </source>
</evidence>
<organism evidence="1">
    <name type="scientific">freshwater metagenome</name>
    <dbReference type="NCBI Taxonomy" id="449393"/>
    <lineage>
        <taxon>unclassified sequences</taxon>
        <taxon>metagenomes</taxon>
        <taxon>ecological metagenomes</taxon>
    </lineage>
</organism>
<accession>A0A6J7GTK8</accession>
<proteinExistence type="predicted"/>
<dbReference type="AlphaFoldDB" id="A0A6J7GTK8"/>
<sequence length="205" mass="21335">MRPCEPVAAVANALTTSGSFRPSQVASCGNEVRASGVTNQPILPTAPSRPMLTTEPSSMNACSSGVKPEGHTSTFASISPDDMPGIIAFSSMSTISTGLQRLVSINCLTISTSMADAVQLLRAILIASVPVQAGPSATAVVSTLATSVAVSLPPHAANTSDPTANRPIPNNFLRDPMNLPLIKCTFQSERDFTLAKFCLLPVRSH</sequence>
<reference evidence="1" key="1">
    <citation type="submission" date="2020-05" db="EMBL/GenBank/DDBJ databases">
        <authorList>
            <person name="Chiriac C."/>
            <person name="Salcher M."/>
            <person name="Ghai R."/>
            <person name="Kavagutti S V."/>
        </authorList>
    </citation>
    <scope>NUCLEOTIDE SEQUENCE</scope>
</reference>